<evidence type="ECO:0000313" key="1">
    <source>
        <dbReference type="EMBL" id="MBB6092482.1"/>
    </source>
</evidence>
<dbReference type="AlphaFoldDB" id="A0A841HK22"/>
<gene>
    <name evidence="1" type="ORF">HNQ60_001360</name>
</gene>
<protein>
    <submittedName>
        <fullName evidence="1">Uncharacterized protein</fullName>
    </submittedName>
</protein>
<keyword evidence="2" id="KW-1185">Reference proteome</keyword>
<comment type="caution">
    <text evidence="1">The sequence shown here is derived from an EMBL/GenBank/DDBJ whole genome shotgun (WGS) entry which is preliminary data.</text>
</comment>
<reference evidence="1 2" key="1">
    <citation type="submission" date="2020-08" db="EMBL/GenBank/DDBJ databases">
        <title>Genomic Encyclopedia of Type Strains, Phase IV (KMG-IV): sequencing the most valuable type-strain genomes for metagenomic binning, comparative biology and taxonomic classification.</title>
        <authorList>
            <person name="Goeker M."/>
        </authorList>
    </citation>
    <scope>NUCLEOTIDE SEQUENCE [LARGE SCALE GENOMIC DNA]</scope>
    <source>
        <strain evidence="1 2">DSM 26723</strain>
    </source>
</reference>
<proteinExistence type="predicted"/>
<dbReference type="RefSeq" id="WP_184330279.1">
    <property type="nucleotide sequence ID" value="NZ_JACHHZ010000002.1"/>
</dbReference>
<organism evidence="1 2">
    <name type="scientific">Povalibacter uvarum</name>
    <dbReference type="NCBI Taxonomy" id="732238"/>
    <lineage>
        <taxon>Bacteria</taxon>
        <taxon>Pseudomonadati</taxon>
        <taxon>Pseudomonadota</taxon>
        <taxon>Gammaproteobacteria</taxon>
        <taxon>Steroidobacterales</taxon>
        <taxon>Steroidobacteraceae</taxon>
        <taxon>Povalibacter</taxon>
    </lineage>
</organism>
<dbReference type="EMBL" id="JACHHZ010000002">
    <property type="protein sequence ID" value="MBB6092482.1"/>
    <property type="molecule type" value="Genomic_DNA"/>
</dbReference>
<name>A0A841HK22_9GAMM</name>
<accession>A0A841HK22</accession>
<sequence>MTAENTTAENTTAENAHLMTELSIVRDGRYYRYEGYCYERLADAVAYAAVVRARQARPVEPVAEQLTSVDVPNAVDGLSVTDHLLMFELAITFENGSFVFNGFRYDRLVDAANYARLIR</sequence>
<evidence type="ECO:0000313" key="2">
    <source>
        <dbReference type="Proteomes" id="UP000588068"/>
    </source>
</evidence>
<dbReference type="Proteomes" id="UP000588068">
    <property type="component" value="Unassembled WGS sequence"/>
</dbReference>